<dbReference type="InterPro" id="IPR023213">
    <property type="entry name" value="CAT-like_dom_sf"/>
</dbReference>
<comment type="caution">
    <text evidence="2">The sequence shown here is derived from an EMBL/GenBank/DDBJ whole genome shotgun (WGS) entry which is preliminary data.</text>
</comment>
<proteinExistence type="predicted"/>
<evidence type="ECO:0000313" key="2">
    <source>
        <dbReference type="EMBL" id="MCP2271378.1"/>
    </source>
</evidence>
<evidence type="ECO:0000313" key="3">
    <source>
        <dbReference type="Proteomes" id="UP001205185"/>
    </source>
</evidence>
<dbReference type="Pfam" id="PF00668">
    <property type="entry name" value="Condensation"/>
    <property type="match status" value="1"/>
</dbReference>
<dbReference type="EMBL" id="JAMTCO010000009">
    <property type="protein sequence ID" value="MCP2271378.1"/>
    <property type="molecule type" value="Genomic_DNA"/>
</dbReference>
<dbReference type="PANTHER" id="PTHR45527">
    <property type="entry name" value="NONRIBOSOMAL PEPTIDE SYNTHETASE"/>
    <property type="match status" value="1"/>
</dbReference>
<accession>A0ABT1IFF3</accession>
<keyword evidence="3" id="KW-1185">Reference proteome</keyword>
<dbReference type="InterPro" id="IPR001242">
    <property type="entry name" value="Condensation_dom"/>
</dbReference>
<dbReference type="Proteomes" id="UP001205185">
    <property type="component" value="Unassembled WGS sequence"/>
</dbReference>
<dbReference type="SUPFAM" id="SSF52777">
    <property type="entry name" value="CoA-dependent acyltransferases"/>
    <property type="match status" value="2"/>
</dbReference>
<reference evidence="2 3" key="1">
    <citation type="submission" date="2022-06" db="EMBL/GenBank/DDBJ databases">
        <title>Genomic Encyclopedia of Archaeal and Bacterial Type Strains, Phase II (KMG-II): from individual species to whole genera.</title>
        <authorList>
            <person name="Goeker M."/>
        </authorList>
    </citation>
    <scope>NUCLEOTIDE SEQUENCE [LARGE SCALE GENOMIC DNA]</scope>
    <source>
        <strain evidence="2 3">DSM 44255</strain>
    </source>
</reference>
<gene>
    <name evidence="2" type="ORF">LV75_003892</name>
</gene>
<dbReference type="Gene3D" id="3.30.559.10">
    <property type="entry name" value="Chloramphenicol acetyltransferase-like domain"/>
    <property type="match status" value="1"/>
</dbReference>
<evidence type="ECO:0000259" key="1">
    <source>
        <dbReference type="Pfam" id="PF00668"/>
    </source>
</evidence>
<sequence>MTVPQSTAPKPSTDGPTVPVLSVRFRGVRGGTGPVTLGQRNVLRWLGTDGDRSDVLPVFVELSPGHTVSELVGALGVLVARHEALRTTFVLDSPEGPTQRVLVEGEVALQLHELTGDDPLAFIGQLVWQQLGVPFDVVDGLPLRVLVITDGGAPIVAVLLFCHVAVDAAGAAIVGEQLRALLAGRDDLAEERGHQPLDQAEWEQSEVGRRRTRSALKYWDTRLRQVPQAMCAMPPHPDGTPGYLERRMVSTAAASALRVIVERTGASYSTVVLAAAAALLSVRTATPDGVIVSICGNRFRSAWREYVGPLAQDALVPYTLDDDATFDDVVRQVQATTINAYRYAQFDSIELWEVIDNVGRERGTYFHRDAVFNDLGATTAAAATNAPDDPVAALADTRLEPMPDRTLPTAFLLTLGGVSDTDADIRLHVDTARFPAAEVDTVLLALERLLVTAATGEVRVRDIGAATGVSPVRREESWRLLDSSWVDLDEVHAAVSDAVGGGAVRVTAEDGRITAHVAAPAPGPRELHTAVLAALPGRPGAMAPHHYVIHDIQGTVLDSGSGRPTASAD</sequence>
<protein>
    <submittedName>
        <fullName evidence="2">Condensation domain-containing protein</fullName>
    </submittedName>
</protein>
<dbReference type="Gene3D" id="3.30.559.30">
    <property type="entry name" value="Nonribosomal peptide synthetase, condensation domain"/>
    <property type="match status" value="1"/>
</dbReference>
<organism evidence="2 3">
    <name type="scientific">Actinokineospora diospyrosa</name>
    <dbReference type="NCBI Taxonomy" id="103728"/>
    <lineage>
        <taxon>Bacteria</taxon>
        <taxon>Bacillati</taxon>
        <taxon>Actinomycetota</taxon>
        <taxon>Actinomycetes</taxon>
        <taxon>Pseudonocardiales</taxon>
        <taxon>Pseudonocardiaceae</taxon>
        <taxon>Actinokineospora</taxon>
    </lineage>
</organism>
<name>A0ABT1IFF3_9PSEU</name>
<feature type="domain" description="Condensation" evidence="1">
    <location>
        <begin position="56"/>
        <end position="454"/>
    </location>
</feature>
<dbReference type="PANTHER" id="PTHR45527:SF1">
    <property type="entry name" value="FATTY ACID SYNTHASE"/>
    <property type="match status" value="1"/>
</dbReference>